<sequence length="42" mass="4341">MSAVQEAGGPSALTDQDLRMLDAGVRADLALCAELLAARPSR</sequence>
<dbReference type="Proteomes" id="UP000638648">
    <property type="component" value="Unassembled WGS sequence"/>
</dbReference>
<protein>
    <submittedName>
        <fullName evidence="1">Uncharacterized protein</fullName>
    </submittedName>
</protein>
<evidence type="ECO:0000313" key="2">
    <source>
        <dbReference type="Proteomes" id="UP000638648"/>
    </source>
</evidence>
<gene>
    <name evidence="1" type="ORF">HEB94_000208</name>
</gene>
<name>A0A927R8W0_9ACTN</name>
<organism evidence="1 2">
    <name type="scientific">Actinopolymorpha pittospori</name>
    <dbReference type="NCBI Taxonomy" id="648752"/>
    <lineage>
        <taxon>Bacteria</taxon>
        <taxon>Bacillati</taxon>
        <taxon>Actinomycetota</taxon>
        <taxon>Actinomycetes</taxon>
        <taxon>Propionibacteriales</taxon>
        <taxon>Actinopolymorphaceae</taxon>
        <taxon>Actinopolymorpha</taxon>
    </lineage>
</organism>
<evidence type="ECO:0000313" key="1">
    <source>
        <dbReference type="EMBL" id="MBE1603360.1"/>
    </source>
</evidence>
<comment type="caution">
    <text evidence="1">The sequence shown here is derived from an EMBL/GenBank/DDBJ whole genome shotgun (WGS) entry which is preliminary data.</text>
</comment>
<dbReference type="RefSeq" id="WP_273374668.1">
    <property type="nucleotide sequence ID" value="NZ_BAABJL010000249.1"/>
</dbReference>
<proteinExistence type="predicted"/>
<reference evidence="1" key="1">
    <citation type="submission" date="2020-10" db="EMBL/GenBank/DDBJ databases">
        <title>Sequencing the genomes of 1000 actinobacteria strains.</title>
        <authorList>
            <person name="Klenk H.-P."/>
        </authorList>
    </citation>
    <scope>NUCLEOTIDE SEQUENCE</scope>
    <source>
        <strain evidence="1">DSM 45354</strain>
    </source>
</reference>
<dbReference type="AlphaFoldDB" id="A0A927R8W0"/>
<dbReference type="EMBL" id="JADBEM010000001">
    <property type="protein sequence ID" value="MBE1603360.1"/>
    <property type="molecule type" value="Genomic_DNA"/>
</dbReference>
<keyword evidence="2" id="KW-1185">Reference proteome</keyword>
<accession>A0A927R8W0</accession>